<evidence type="ECO:0000313" key="2">
    <source>
        <dbReference type="Proteomes" id="UP000824120"/>
    </source>
</evidence>
<gene>
    <name evidence="1" type="ORF">H5410_031010</name>
</gene>
<keyword evidence="2" id="KW-1185">Reference proteome</keyword>
<protein>
    <submittedName>
        <fullName evidence="1">Uncharacterized protein</fullName>
    </submittedName>
</protein>
<dbReference type="EMBL" id="JACXVP010000006">
    <property type="protein sequence ID" value="KAG5599640.1"/>
    <property type="molecule type" value="Genomic_DNA"/>
</dbReference>
<sequence>MCRLFVEDEGVTSISLILSWGYSSAPSPLSDQDWECQGGLTMLGPYGHLLLYEESQINALPGYDSSKAGRIRVA</sequence>
<reference evidence="1 2" key="1">
    <citation type="submission" date="2020-09" db="EMBL/GenBank/DDBJ databases">
        <title>De no assembly of potato wild relative species, Solanum commersonii.</title>
        <authorList>
            <person name="Cho K."/>
        </authorList>
    </citation>
    <scope>NUCLEOTIDE SEQUENCE [LARGE SCALE GENOMIC DNA]</scope>
    <source>
        <strain evidence="1">LZ3.2</strain>
        <tissue evidence="1">Leaf</tissue>
    </source>
</reference>
<accession>A0A9J5YJ12</accession>
<dbReference type="AlphaFoldDB" id="A0A9J5YJ12"/>
<dbReference type="Proteomes" id="UP000824120">
    <property type="component" value="Chromosome 6"/>
</dbReference>
<evidence type="ECO:0000313" key="1">
    <source>
        <dbReference type="EMBL" id="KAG5599640.1"/>
    </source>
</evidence>
<proteinExistence type="predicted"/>
<name>A0A9J5YJ12_SOLCO</name>
<comment type="caution">
    <text evidence="1">The sequence shown here is derived from an EMBL/GenBank/DDBJ whole genome shotgun (WGS) entry which is preliminary data.</text>
</comment>
<organism evidence="1 2">
    <name type="scientific">Solanum commersonii</name>
    <name type="common">Commerson's wild potato</name>
    <name type="synonym">Commerson's nightshade</name>
    <dbReference type="NCBI Taxonomy" id="4109"/>
    <lineage>
        <taxon>Eukaryota</taxon>
        <taxon>Viridiplantae</taxon>
        <taxon>Streptophyta</taxon>
        <taxon>Embryophyta</taxon>
        <taxon>Tracheophyta</taxon>
        <taxon>Spermatophyta</taxon>
        <taxon>Magnoliopsida</taxon>
        <taxon>eudicotyledons</taxon>
        <taxon>Gunneridae</taxon>
        <taxon>Pentapetalae</taxon>
        <taxon>asterids</taxon>
        <taxon>lamiids</taxon>
        <taxon>Solanales</taxon>
        <taxon>Solanaceae</taxon>
        <taxon>Solanoideae</taxon>
        <taxon>Solaneae</taxon>
        <taxon>Solanum</taxon>
    </lineage>
</organism>